<dbReference type="AlphaFoldDB" id="A0A5C5XG53"/>
<gene>
    <name evidence="1" type="ORF">Pan54_15490</name>
</gene>
<protein>
    <submittedName>
        <fullName evidence="1">Uncharacterized protein</fullName>
    </submittedName>
</protein>
<comment type="caution">
    <text evidence="1">The sequence shown here is derived from an EMBL/GenBank/DDBJ whole genome shotgun (WGS) entry which is preliminary data.</text>
</comment>
<proteinExistence type="predicted"/>
<organism evidence="1 2">
    <name type="scientific">Rubinisphaera italica</name>
    <dbReference type="NCBI Taxonomy" id="2527969"/>
    <lineage>
        <taxon>Bacteria</taxon>
        <taxon>Pseudomonadati</taxon>
        <taxon>Planctomycetota</taxon>
        <taxon>Planctomycetia</taxon>
        <taxon>Planctomycetales</taxon>
        <taxon>Planctomycetaceae</taxon>
        <taxon>Rubinisphaera</taxon>
    </lineage>
</organism>
<name>A0A5C5XG53_9PLAN</name>
<evidence type="ECO:0000313" key="2">
    <source>
        <dbReference type="Proteomes" id="UP000316095"/>
    </source>
</evidence>
<accession>A0A5C5XG53</accession>
<dbReference type="EMBL" id="SJPG01000001">
    <property type="protein sequence ID" value="TWT60822.1"/>
    <property type="molecule type" value="Genomic_DNA"/>
</dbReference>
<sequence>MLFPEHNEFVETLQLDCLNKPLATPFKFAEAFGIYLVFCEIVRF</sequence>
<keyword evidence="2" id="KW-1185">Reference proteome</keyword>
<dbReference type="Proteomes" id="UP000316095">
    <property type="component" value="Unassembled WGS sequence"/>
</dbReference>
<reference evidence="1 2" key="1">
    <citation type="submission" date="2019-02" db="EMBL/GenBank/DDBJ databases">
        <title>Deep-cultivation of Planctomycetes and their phenomic and genomic characterization uncovers novel biology.</title>
        <authorList>
            <person name="Wiegand S."/>
            <person name="Jogler M."/>
            <person name="Boedeker C."/>
            <person name="Pinto D."/>
            <person name="Vollmers J."/>
            <person name="Rivas-Marin E."/>
            <person name="Kohn T."/>
            <person name="Peeters S.H."/>
            <person name="Heuer A."/>
            <person name="Rast P."/>
            <person name="Oberbeckmann S."/>
            <person name="Bunk B."/>
            <person name="Jeske O."/>
            <person name="Meyerdierks A."/>
            <person name="Storesund J.E."/>
            <person name="Kallscheuer N."/>
            <person name="Luecker S."/>
            <person name="Lage O.M."/>
            <person name="Pohl T."/>
            <person name="Merkel B.J."/>
            <person name="Hornburger P."/>
            <person name="Mueller R.-W."/>
            <person name="Bruemmer F."/>
            <person name="Labrenz M."/>
            <person name="Spormann A.M."/>
            <person name="Op Den Camp H."/>
            <person name="Overmann J."/>
            <person name="Amann R."/>
            <person name="Jetten M.S.M."/>
            <person name="Mascher T."/>
            <person name="Medema M.H."/>
            <person name="Devos D.P."/>
            <person name="Kaster A.-K."/>
            <person name="Ovreas L."/>
            <person name="Rohde M."/>
            <person name="Galperin M.Y."/>
            <person name="Jogler C."/>
        </authorList>
    </citation>
    <scope>NUCLEOTIDE SEQUENCE [LARGE SCALE GENOMIC DNA]</scope>
    <source>
        <strain evidence="1 2">Pan54</strain>
    </source>
</reference>
<evidence type="ECO:0000313" key="1">
    <source>
        <dbReference type="EMBL" id="TWT60822.1"/>
    </source>
</evidence>